<dbReference type="Proteomes" id="UP000085678">
    <property type="component" value="Unplaced"/>
</dbReference>
<feature type="compositionally biased region" description="Basic and acidic residues" evidence="4">
    <location>
        <begin position="495"/>
        <end position="513"/>
    </location>
</feature>
<feature type="compositionally biased region" description="Polar residues" evidence="4">
    <location>
        <begin position="344"/>
        <end position="357"/>
    </location>
</feature>
<proteinExistence type="predicted"/>
<dbReference type="PROSITE" id="PS00107">
    <property type="entry name" value="PROTEIN_KINASE_ATP"/>
    <property type="match status" value="1"/>
</dbReference>
<feature type="compositionally biased region" description="Basic residues" evidence="4">
    <location>
        <begin position="1020"/>
        <end position="1029"/>
    </location>
</feature>
<evidence type="ECO:0000313" key="6">
    <source>
        <dbReference type="Proteomes" id="UP000085678"/>
    </source>
</evidence>
<dbReference type="InterPro" id="IPR000719">
    <property type="entry name" value="Prot_kinase_dom"/>
</dbReference>
<feature type="compositionally biased region" description="Polar residues" evidence="4">
    <location>
        <begin position="857"/>
        <end position="877"/>
    </location>
</feature>
<protein>
    <submittedName>
        <fullName evidence="7">Probable serine/threonine-protein kinase DDB_G0280133 isoform X1</fullName>
    </submittedName>
</protein>
<evidence type="ECO:0000313" key="7">
    <source>
        <dbReference type="RefSeq" id="XP_013399645.1"/>
    </source>
</evidence>
<feature type="compositionally biased region" description="Basic and acidic residues" evidence="4">
    <location>
        <begin position="834"/>
        <end position="845"/>
    </location>
</feature>
<evidence type="ECO:0000256" key="1">
    <source>
        <dbReference type="ARBA" id="ARBA00022741"/>
    </source>
</evidence>
<dbReference type="SUPFAM" id="SSF56112">
    <property type="entry name" value="Protein kinase-like (PK-like)"/>
    <property type="match status" value="1"/>
</dbReference>
<feature type="region of interest" description="Disordered" evidence="4">
    <location>
        <begin position="759"/>
        <end position="913"/>
    </location>
</feature>
<feature type="compositionally biased region" description="Basic and acidic residues" evidence="4">
    <location>
        <begin position="937"/>
        <end position="948"/>
    </location>
</feature>
<feature type="compositionally biased region" description="Polar residues" evidence="4">
    <location>
        <begin position="759"/>
        <end position="775"/>
    </location>
</feature>
<dbReference type="PROSITE" id="PS50011">
    <property type="entry name" value="PROTEIN_KINASE_DOM"/>
    <property type="match status" value="1"/>
</dbReference>
<feature type="region of interest" description="Disordered" evidence="4">
    <location>
        <begin position="925"/>
        <end position="1223"/>
    </location>
</feature>
<feature type="binding site" evidence="3">
    <location>
        <position position="34"/>
    </location>
    <ligand>
        <name>ATP</name>
        <dbReference type="ChEBI" id="CHEBI:30616"/>
    </ligand>
</feature>
<dbReference type="InterPro" id="IPR011009">
    <property type="entry name" value="Kinase-like_dom_sf"/>
</dbReference>
<dbReference type="STRING" id="7574.A0A1S3IN31"/>
<dbReference type="PROSITE" id="PS00108">
    <property type="entry name" value="PROTEIN_KINASE_ST"/>
    <property type="match status" value="1"/>
</dbReference>
<feature type="region of interest" description="Disordered" evidence="4">
    <location>
        <begin position="670"/>
        <end position="742"/>
    </location>
</feature>
<dbReference type="InParanoid" id="A0A1S3IN31"/>
<dbReference type="GO" id="GO:0005524">
    <property type="term" value="F:ATP binding"/>
    <property type="evidence" value="ECO:0007669"/>
    <property type="project" value="UniProtKB-UniRule"/>
</dbReference>
<evidence type="ECO:0000256" key="3">
    <source>
        <dbReference type="PROSITE-ProRule" id="PRU10141"/>
    </source>
</evidence>
<dbReference type="RefSeq" id="XP_013399645.1">
    <property type="nucleotide sequence ID" value="XM_013544191.1"/>
</dbReference>
<gene>
    <name evidence="7" type="primary">LOC106165834</name>
</gene>
<keyword evidence="7" id="KW-0418">Kinase</keyword>
<sequence>MNKYEVLGVVGEGAYGVVLKCKNKESGEMVAIKKFKDSEENDDVKRTTLRELKVLRMLKQENIVELREAFRRRGKLYLVFEYVERNMLEVLEEMPNGVPIEKARHYVYQLCKAIHWCHTNDIIHRDIKPENLLIGKDDRLKLCDFGFARNMNGHGTANYTDYVATRWYRSPELLLGAPYGKAVDIWAIGCILGELSDGQPLFPGESEIDQLYMIQKVMGPLPDDQMHMFYNNPRFNGLKFPSVTHPQTLERRYQGILSGVLIDFMKHTLRLDPGDRYSVQESLQHPAFQTENLLNRNRAPVKMADGRHPSNKKRKSEASERIESESQPNIISQQYQQQLQQHQRPPTVTINNNKQESQQQQQQQQQQSIHLQLGDNTTQQSSTEQRNATPTIALPGDGGHSETYKKYMKTAQQKSDPHQHHQHQHQHQQDDYNDSKADTDMVKARKNEINQRLNQENSQGDDGPMECSHSDPHERNQEDRTPSPPPASPSPPPLKDSDSDALKPHQQHTEKTIHSQQQQYVKQHPPVKKQDSIHFNIRDSSLGASSTEASGQRDGGSQGHADWRTQDVDGGGQRKRQDVQYNYTEGHTVQQQQQSQQAHGQKTVENEEGTRGEKNRKDNKEGPVAGAGAGLQNLPNQKIVKRRNSQERLQYPAAGGLTRLVTQETYTEHRTLPAPGSEPRHFGSTFSDFRSMGNAMQDKGQGGRSMDSKVQGVKHTNPGRLPPEDRSKMAADQSSVMEEQQYANELRARSWISEHMYNNTETSSGYHPASENNNESDSRLRTEDKENRQNNHDSYRSFKKQDSKFASSQAGVGDLTLTDLSPRSDTLSLAPARTEGHWSSGRDEGQSGVQYGSGGSKTNTYTVSFSVGTHGVQNSPQTERRNKHQGNAREGELQRIRASTLGKKKTREGSAPVKTLMERLSETRLQNAFDQSPYGQKVKDKGGPVPRERRAKSHYFDPLLVKNEVTTAQDPSVYRESPGLQDSPSMSRKKAQDSGHFGGRPVQDNWKTSDTGSNEWQHSWSKKKKKRKGFNMLLSNSTSQMDSPTVLDPRHQYSETPQPVGASHREAGVPGLHSQPVTPRDAPPPYKDPPQYTKQPAALRKLTQTPVEKGPRLHPLGKPLPHLGNSPDPHRPPQHLHTRSEILDPRLMPSGADIRPPKWPARAPSPAPAPFDEIRSELKDLRSELKLQSPVNPPESQRELRPLKSAKGARGAPDFRGMKETAI</sequence>
<feature type="compositionally biased region" description="Polar residues" evidence="4">
    <location>
        <begin position="538"/>
        <end position="550"/>
    </location>
</feature>
<dbReference type="InterPro" id="IPR050117">
    <property type="entry name" value="MAPK"/>
</dbReference>
<feature type="compositionally biased region" description="Pro residues" evidence="4">
    <location>
        <begin position="482"/>
        <end position="494"/>
    </location>
</feature>
<evidence type="ECO:0000256" key="2">
    <source>
        <dbReference type="ARBA" id="ARBA00022840"/>
    </source>
</evidence>
<feature type="domain" description="Protein kinase" evidence="5">
    <location>
        <begin position="4"/>
        <end position="288"/>
    </location>
</feature>
<feature type="compositionally biased region" description="Polar residues" evidence="4">
    <location>
        <begin position="732"/>
        <end position="742"/>
    </location>
</feature>
<dbReference type="KEGG" id="lak:106165834"/>
<dbReference type="GeneID" id="106165834"/>
<keyword evidence="6" id="KW-1185">Reference proteome</keyword>
<keyword evidence="7" id="KW-0808">Transferase</keyword>
<accession>A0A1S3IN31</accession>
<feature type="compositionally biased region" description="Polar residues" evidence="4">
    <location>
        <begin position="1005"/>
        <end position="1019"/>
    </location>
</feature>
<dbReference type="Gene3D" id="1.10.510.10">
    <property type="entry name" value="Transferase(Phosphotransferase) domain 1"/>
    <property type="match status" value="1"/>
</dbReference>
<feature type="compositionally biased region" description="Low complexity" evidence="4">
    <location>
        <begin position="333"/>
        <end position="343"/>
    </location>
</feature>
<dbReference type="InterPro" id="IPR017441">
    <property type="entry name" value="Protein_kinase_ATP_BS"/>
</dbReference>
<feature type="compositionally biased region" description="Polar residues" evidence="4">
    <location>
        <begin position="450"/>
        <end position="460"/>
    </location>
</feature>
<reference evidence="7" key="1">
    <citation type="submission" date="2025-08" db="UniProtKB">
        <authorList>
            <consortium name="RefSeq"/>
        </authorList>
    </citation>
    <scope>IDENTIFICATION</scope>
    <source>
        <tissue evidence="7">Gonads</tissue>
    </source>
</reference>
<keyword evidence="1 3" id="KW-0547">Nucleotide-binding</keyword>
<feature type="compositionally biased region" description="Polar residues" evidence="4">
    <location>
        <begin position="1033"/>
        <end position="1043"/>
    </location>
</feature>
<evidence type="ECO:0000259" key="5">
    <source>
        <dbReference type="PROSITE" id="PS50011"/>
    </source>
</evidence>
<feature type="compositionally biased region" description="Polar residues" evidence="4">
    <location>
        <begin position="368"/>
        <end position="390"/>
    </location>
</feature>
<dbReference type="AlphaFoldDB" id="A0A1S3IN31"/>
<feature type="compositionally biased region" description="Polar residues" evidence="4">
    <location>
        <begin position="818"/>
        <end position="827"/>
    </location>
</feature>
<feature type="compositionally biased region" description="Polar residues" evidence="4">
    <location>
        <begin position="925"/>
        <end position="934"/>
    </location>
</feature>
<feature type="compositionally biased region" description="Basic and acidic residues" evidence="4">
    <location>
        <begin position="468"/>
        <end position="481"/>
    </location>
</feature>
<dbReference type="InterPro" id="IPR008271">
    <property type="entry name" value="Ser/Thr_kinase_AS"/>
</dbReference>
<feature type="compositionally biased region" description="Basic and acidic residues" evidence="4">
    <location>
        <begin position="427"/>
        <end position="449"/>
    </location>
</feature>
<feature type="compositionally biased region" description="Basic and acidic residues" evidence="4">
    <location>
        <begin position="602"/>
        <end position="621"/>
    </location>
</feature>
<dbReference type="OrthoDB" id="548217at2759"/>
<feature type="compositionally biased region" description="Low complexity" evidence="4">
    <location>
        <begin position="1113"/>
        <end position="1124"/>
    </location>
</feature>
<feature type="compositionally biased region" description="Basic and acidic residues" evidence="4">
    <location>
        <begin position="1172"/>
        <end position="1185"/>
    </location>
</feature>
<organism evidence="6 7">
    <name type="scientific">Lingula anatina</name>
    <name type="common">Brachiopod</name>
    <name type="synonym">Lingula unguis</name>
    <dbReference type="NCBI Taxonomy" id="7574"/>
    <lineage>
        <taxon>Eukaryota</taxon>
        <taxon>Metazoa</taxon>
        <taxon>Spiralia</taxon>
        <taxon>Lophotrochozoa</taxon>
        <taxon>Brachiopoda</taxon>
        <taxon>Linguliformea</taxon>
        <taxon>Lingulata</taxon>
        <taxon>Lingulida</taxon>
        <taxon>Linguloidea</taxon>
        <taxon>Lingulidae</taxon>
        <taxon>Lingula</taxon>
    </lineage>
</organism>
<feature type="compositionally biased region" description="Pro residues" evidence="4">
    <location>
        <begin position="1157"/>
        <end position="1169"/>
    </location>
</feature>
<dbReference type="PANTHER" id="PTHR24055">
    <property type="entry name" value="MITOGEN-ACTIVATED PROTEIN KINASE"/>
    <property type="match status" value="1"/>
</dbReference>
<feature type="region of interest" description="Disordered" evidence="4">
    <location>
        <begin position="295"/>
        <end position="656"/>
    </location>
</feature>
<dbReference type="Gene3D" id="3.30.200.20">
    <property type="entry name" value="Phosphorylase Kinase, domain 1"/>
    <property type="match status" value="1"/>
</dbReference>
<dbReference type="SMART" id="SM00220">
    <property type="entry name" value="S_TKc"/>
    <property type="match status" value="1"/>
</dbReference>
<feature type="compositionally biased region" description="Low complexity" evidence="4">
    <location>
        <begin position="358"/>
        <end position="367"/>
    </location>
</feature>
<dbReference type="Pfam" id="PF00069">
    <property type="entry name" value="Pkinase"/>
    <property type="match status" value="1"/>
</dbReference>
<name>A0A1S3IN31_LINAN</name>
<feature type="compositionally biased region" description="Basic and acidic residues" evidence="4">
    <location>
        <begin position="776"/>
        <end position="803"/>
    </location>
</feature>
<feature type="compositionally biased region" description="Polar residues" evidence="4">
    <location>
        <begin position="579"/>
        <end position="589"/>
    </location>
</feature>
<dbReference type="GO" id="GO:0004672">
    <property type="term" value="F:protein kinase activity"/>
    <property type="evidence" value="ECO:0007669"/>
    <property type="project" value="InterPro"/>
</dbReference>
<keyword evidence="2 3" id="KW-0067">ATP-binding</keyword>
<dbReference type="FunFam" id="1.10.510.10:FF:000127">
    <property type="entry name" value="Putative cyclin-dependent kinase-like 5"/>
    <property type="match status" value="1"/>
</dbReference>
<dbReference type="FunFam" id="3.30.200.20:FF:000171">
    <property type="entry name" value="Putative cyclin-dependent kinase-like 5"/>
    <property type="match status" value="1"/>
</dbReference>
<evidence type="ECO:0000256" key="4">
    <source>
        <dbReference type="SAM" id="MobiDB-lite"/>
    </source>
</evidence>